<dbReference type="Proteomes" id="UP000823388">
    <property type="component" value="Chromosome 2K"/>
</dbReference>
<dbReference type="EMBL" id="CM029039">
    <property type="protein sequence ID" value="KAG2640458.1"/>
    <property type="molecule type" value="Genomic_DNA"/>
</dbReference>
<gene>
    <name evidence="1" type="ORF">PVAP13_2KG099400</name>
</gene>
<dbReference type="PANTHER" id="PTHR33377">
    <property type="entry name" value="OS10G0134700 PROTEIN-RELATED"/>
    <property type="match status" value="1"/>
</dbReference>
<dbReference type="SMART" id="SM01157">
    <property type="entry name" value="DUF1719"/>
    <property type="match status" value="1"/>
</dbReference>
<dbReference type="PANTHER" id="PTHR33377:SF31">
    <property type="entry name" value="RX N-TERMINAL DOMAIN-CONTAINING PROTEIN"/>
    <property type="match status" value="1"/>
</dbReference>
<organism evidence="1 2">
    <name type="scientific">Panicum virgatum</name>
    <name type="common">Blackwell switchgrass</name>
    <dbReference type="NCBI Taxonomy" id="38727"/>
    <lineage>
        <taxon>Eukaryota</taxon>
        <taxon>Viridiplantae</taxon>
        <taxon>Streptophyta</taxon>
        <taxon>Embryophyta</taxon>
        <taxon>Tracheophyta</taxon>
        <taxon>Spermatophyta</taxon>
        <taxon>Magnoliopsida</taxon>
        <taxon>Liliopsida</taxon>
        <taxon>Poales</taxon>
        <taxon>Poaceae</taxon>
        <taxon>PACMAD clade</taxon>
        <taxon>Panicoideae</taxon>
        <taxon>Panicodae</taxon>
        <taxon>Paniceae</taxon>
        <taxon>Panicinae</taxon>
        <taxon>Panicum</taxon>
        <taxon>Panicum sect. Hiantes</taxon>
    </lineage>
</organism>
<dbReference type="InterPro" id="IPR013181">
    <property type="entry name" value="DUF1719"/>
</dbReference>
<evidence type="ECO:0000313" key="1">
    <source>
        <dbReference type="EMBL" id="KAG2640458.1"/>
    </source>
</evidence>
<evidence type="ECO:0000313" key="2">
    <source>
        <dbReference type="Proteomes" id="UP000823388"/>
    </source>
</evidence>
<dbReference type="Pfam" id="PF08224">
    <property type="entry name" value="DUF1719"/>
    <property type="match status" value="1"/>
</dbReference>
<protein>
    <submittedName>
        <fullName evidence="1">Uncharacterized protein</fullName>
    </submittedName>
</protein>
<comment type="caution">
    <text evidence="1">The sequence shown here is derived from an EMBL/GenBank/DDBJ whole genome shotgun (WGS) entry which is preliminary data.</text>
</comment>
<name>A0A8T0VZ93_PANVG</name>
<dbReference type="AlphaFoldDB" id="A0A8T0VZ93"/>
<accession>A0A8T0VZ93</accession>
<reference evidence="1" key="1">
    <citation type="submission" date="2020-05" db="EMBL/GenBank/DDBJ databases">
        <title>WGS assembly of Panicum virgatum.</title>
        <authorList>
            <person name="Lovell J.T."/>
            <person name="Jenkins J."/>
            <person name="Shu S."/>
            <person name="Juenger T.E."/>
            <person name="Schmutz J."/>
        </authorList>
    </citation>
    <scope>NUCLEOTIDE SEQUENCE</scope>
    <source>
        <strain evidence="1">AP13</strain>
    </source>
</reference>
<sequence>MRQLAKFYLVWFRNYEEKEESNANRNLESLEMAHIRLEAALETSERWQITDASLLRWRRKLKRAAQECDETMHKCKQRILEDEQMQQEVRISSLPTWIVHATKSFVSTVLYRNNNKQSRSIAQRFEWYANGASEFVRFIEFGGTPRCHIPFHSLVRNLFAGKELHHKITQGNGNSSFQLLLVPFSTEVYGTEASLLFIQNDGTPEGNIYFIITIQLSECTEHAPVQLRSTLVDWLQKEKECQLRAPQRQLKLETM</sequence>
<proteinExistence type="predicted"/>
<keyword evidence="2" id="KW-1185">Reference proteome</keyword>